<dbReference type="Proteomes" id="UP000251835">
    <property type="component" value="Unassembled WGS sequence"/>
</dbReference>
<dbReference type="GO" id="GO:0005829">
    <property type="term" value="C:cytosol"/>
    <property type="evidence" value="ECO:0007669"/>
    <property type="project" value="TreeGrafter"/>
</dbReference>
<dbReference type="InterPro" id="IPR036510">
    <property type="entry name" value="Ribosomal_bS20_sf"/>
</dbReference>
<evidence type="ECO:0000256" key="1">
    <source>
        <dbReference type="ARBA" id="ARBA00003134"/>
    </source>
</evidence>
<keyword evidence="3 8" id="KW-0699">rRNA-binding</keyword>
<comment type="similarity">
    <text evidence="2 8">Belongs to the bacterial ribosomal protein bS20 family.</text>
</comment>
<dbReference type="EMBL" id="QENZ01000004">
    <property type="protein sequence ID" value="PVX50735.1"/>
    <property type="molecule type" value="Genomic_DNA"/>
</dbReference>
<reference evidence="10 11" key="1">
    <citation type="submission" date="2018-05" db="EMBL/GenBank/DDBJ databases">
        <title>Genomic Encyclopedia of Type Strains, Phase IV (KMG-IV): sequencing the most valuable type-strain genomes for metagenomic binning, comparative biology and taxonomic classification.</title>
        <authorList>
            <person name="Goeker M."/>
        </authorList>
    </citation>
    <scope>NUCLEOTIDE SEQUENCE [LARGE SCALE GENOMIC DNA]</scope>
    <source>
        <strain evidence="10 11">DSM 28579</strain>
    </source>
</reference>
<evidence type="ECO:0000313" key="11">
    <source>
        <dbReference type="Proteomes" id="UP000251835"/>
    </source>
</evidence>
<keyword evidence="6 8" id="KW-0687">Ribonucleoprotein</keyword>
<evidence type="ECO:0000256" key="9">
    <source>
        <dbReference type="SAM" id="MobiDB-lite"/>
    </source>
</evidence>
<dbReference type="Pfam" id="PF01649">
    <property type="entry name" value="Ribosomal_S20p"/>
    <property type="match status" value="1"/>
</dbReference>
<dbReference type="SUPFAM" id="SSF46992">
    <property type="entry name" value="Ribosomal protein S20"/>
    <property type="match status" value="1"/>
</dbReference>
<dbReference type="GO" id="GO:0006412">
    <property type="term" value="P:translation"/>
    <property type="evidence" value="ECO:0007669"/>
    <property type="project" value="UniProtKB-UniRule"/>
</dbReference>
<keyword evidence="5 8" id="KW-0689">Ribosomal protein</keyword>
<name>A0A7L4UNP4_BALHA</name>
<evidence type="ECO:0000256" key="2">
    <source>
        <dbReference type="ARBA" id="ARBA00007634"/>
    </source>
</evidence>
<dbReference type="GO" id="GO:0015935">
    <property type="term" value="C:small ribosomal subunit"/>
    <property type="evidence" value="ECO:0007669"/>
    <property type="project" value="TreeGrafter"/>
</dbReference>
<evidence type="ECO:0000256" key="3">
    <source>
        <dbReference type="ARBA" id="ARBA00022730"/>
    </source>
</evidence>
<proteinExistence type="inferred from homology"/>
<feature type="region of interest" description="Disordered" evidence="9">
    <location>
        <begin position="1"/>
        <end position="21"/>
    </location>
</feature>
<keyword evidence="11" id="KW-1185">Reference proteome</keyword>
<dbReference type="RefSeq" id="WP_116496292.1">
    <property type="nucleotide sequence ID" value="NZ_QENZ01000004.1"/>
</dbReference>
<dbReference type="PANTHER" id="PTHR33398">
    <property type="entry name" value="30S RIBOSOMAL PROTEIN S20"/>
    <property type="match status" value="1"/>
</dbReference>
<evidence type="ECO:0000256" key="8">
    <source>
        <dbReference type="HAMAP-Rule" id="MF_00500"/>
    </source>
</evidence>
<evidence type="ECO:0000256" key="7">
    <source>
        <dbReference type="ARBA" id="ARBA00035136"/>
    </source>
</evidence>
<comment type="caution">
    <text evidence="10">The sequence shown here is derived from an EMBL/GenBank/DDBJ whole genome shotgun (WGS) entry which is preliminary data.</text>
</comment>
<dbReference type="GO" id="GO:0003735">
    <property type="term" value="F:structural constituent of ribosome"/>
    <property type="evidence" value="ECO:0007669"/>
    <property type="project" value="InterPro"/>
</dbReference>
<dbReference type="PANTHER" id="PTHR33398:SF1">
    <property type="entry name" value="SMALL RIBOSOMAL SUBUNIT PROTEIN BS20C"/>
    <property type="match status" value="1"/>
</dbReference>
<evidence type="ECO:0000256" key="4">
    <source>
        <dbReference type="ARBA" id="ARBA00022884"/>
    </source>
</evidence>
<evidence type="ECO:0000256" key="5">
    <source>
        <dbReference type="ARBA" id="ARBA00022980"/>
    </source>
</evidence>
<evidence type="ECO:0000313" key="10">
    <source>
        <dbReference type="EMBL" id="PVX50735.1"/>
    </source>
</evidence>
<protein>
    <recommendedName>
        <fullName evidence="7 8">Small ribosomal subunit protein bS20</fullName>
    </recommendedName>
</protein>
<evidence type="ECO:0000256" key="6">
    <source>
        <dbReference type="ARBA" id="ARBA00023274"/>
    </source>
</evidence>
<dbReference type="AlphaFoldDB" id="A0A7L4UNP4"/>
<dbReference type="Gene3D" id="1.20.58.110">
    <property type="entry name" value="Ribosomal protein S20"/>
    <property type="match status" value="1"/>
</dbReference>
<organism evidence="10 11">
    <name type="scientific">Balneicella halophila</name>
    <dbReference type="NCBI Taxonomy" id="1537566"/>
    <lineage>
        <taxon>Bacteria</taxon>
        <taxon>Pseudomonadati</taxon>
        <taxon>Bacteroidota</taxon>
        <taxon>Bacteroidia</taxon>
        <taxon>Bacteroidales</taxon>
        <taxon>Balneicellaceae</taxon>
        <taxon>Balneicella</taxon>
    </lineage>
</organism>
<accession>A0A7L4UNP4</accession>
<dbReference type="InterPro" id="IPR002583">
    <property type="entry name" value="Ribosomal_bS20"/>
</dbReference>
<sequence length="85" mass="9803">MANHLSSKKRIRQSEKRRVHNRYYSRTTRNAVKALRELSDKKEAETMLPTVAAMLDKLAKKNIIHKSKAANLKSKLAKHVNHLEA</sequence>
<dbReference type="GO" id="GO:0070181">
    <property type="term" value="F:small ribosomal subunit rRNA binding"/>
    <property type="evidence" value="ECO:0007669"/>
    <property type="project" value="TreeGrafter"/>
</dbReference>
<comment type="function">
    <text evidence="1 8">Binds directly to 16S ribosomal RNA.</text>
</comment>
<dbReference type="NCBIfam" id="TIGR00029">
    <property type="entry name" value="S20"/>
    <property type="match status" value="1"/>
</dbReference>
<dbReference type="HAMAP" id="MF_00500">
    <property type="entry name" value="Ribosomal_bS20"/>
    <property type="match status" value="1"/>
</dbReference>
<keyword evidence="4 8" id="KW-0694">RNA-binding</keyword>
<gene>
    <name evidence="8" type="primary">rpsT</name>
    <name evidence="10" type="ORF">C7377_1051</name>
</gene>
<dbReference type="OrthoDB" id="9808392at2"/>